<dbReference type="AlphaFoldDB" id="A0A2A9FAF1"/>
<organism evidence="3 4">
    <name type="scientific">Amycolatopsis sulphurea</name>
    <dbReference type="NCBI Taxonomy" id="76022"/>
    <lineage>
        <taxon>Bacteria</taxon>
        <taxon>Bacillati</taxon>
        <taxon>Actinomycetota</taxon>
        <taxon>Actinomycetes</taxon>
        <taxon>Pseudonocardiales</taxon>
        <taxon>Pseudonocardiaceae</taxon>
        <taxon>Amycolatopsis</taxon>
    </lineage>
</organism>
<feature type="compositionally biased region" description="Low complexity" evidence="1">
    <location>
        <begin position="22"/>
        <end position="47"/>
    </location>
</feature>
<feature type="chain" id="PRO_5038402775" evidence="2">
    <location>
        <begin position="18"/>
        <end position="207"/>
    </location>
</feature>
<accession>A0A2A9FAF1</accession>
<gene>
    <name evidence="3" type="ORF">ATK36_3212</name>
</gene>
<protein>
    <submittedName>
        <fullName evidence="3">Uncharacterized protein DUF3558</fullName>
    </submittedName>
</protein>
<dbReference type="EMBL" id="PDJK01000002">
    <property type="protein sequence ID" value="PFG48138.1"/>
    <property type="molecule type" value="Genomic_DNA"/>
</dbReference>
<feature type="region of interest" description="Disordered" evidence="1">
    <location>
        <begin position="22"/>
        <end position="54"/>
    </location>
</feature>
<evidence type="ECO:0000256" key="2">
    <source>
        <dbReference type="SAM" id="SignalP"/>
    </source>
</evidence>
<dbReference type="InterPro" id="IPR024520">
    <property type="entry name" value="DUF3558"/>
</dbReference>
<keyword evidence="2" id="KW-0732">Signal</keyword>
<evidence type="ECO:0000313" key="4">
    <source>
        <dbReference type="Proteomes" id="UP000243542"/>
    </source>
</evidence>
<dbReference type="Proteomes" id="UP000243542">
    <property type="component" value="Unassembled WGS sequence"/>
</dbReference>
<proteinExistence type="predicted"/>
<evidence type="ECO:0000313" key="3">
    <source>
        <dbReference type="EMBL" id="PFG48138.1"/>
    </source>
</evidence>
<dbReference type="RefSeq" id="WP_098512227.1">
    <property type="nucleotide sequence ID" value="NZ_JBIAKZ010000002.1"/>
</dbReference>
<dbReference type="PROSITE" id="PS51257">
    <property type="entry name" value="PROKAR_LIPOPROTEIN"/>
    <property type="match status" value="1"/>
</dbReference>
<feature type="signal peptide" evidence="2">
    <location>
        <begin position="1"/>
        <end position="17"/>
    </location>
</feature>
<dbReference type="Pfam" id="PF12079">
    <property type="entry name" value="DUF3558"/>
    <property type="match status" value="1"/>
</dbReference>
<comment type="caution">
    <text evidence="3">The sequence shown here is derived from an EMBL/GenBank/DDBJ whole genome shotgun (WGS) entry which is preliminary data.</text>
</comment>
<evidence type="ECO:0000256" key="1">
    <source>
        <dbReference type="SAM" id="MobiDB-lite"/>
    </source>
</evidence>
<keyword evidence="4" id="KW-1185">Reference proteome</keyword>
<sequence length="207" mass="21011">MKSSALLPVAAAGLLLAACSTTTDGTPSAAPSAPASPSAGSSPDSTALPYAGAPKVENPLPDSVISGSSCDALTPEQVKKDVGHAATGQPDTLPIGTSCNWFNTAGANLAVYYTNNRHEGLSPYYDQTRNRMKRFDVLSPIQGYPAVAYSDKPGPVSSFCQVAVGIADTADFVVGVHVGDESTADACPISAQIAGQVLTNLKQKAGG</sequence>
<reference evidence="3 4" key="1">
    <citation type="submission" date="2017-10" db="EMBL/GenBank/DDBJ databases">
        <title>Sequencing the genomes of 1000 actinobacteria strains.</title>
        <authorList>
            <person name="Klenk H.-P."/>
        </authorList>
    </citation>
    <scope>NUCLEOTIDE SEQUENCE [LARGE SCALE GENOMIC DNA]</scope>
    <source>
        <strain evidence="3 4">DSM 46092</strain>
    </source>
</reference>
<name>A0A2A9FAF1_9PSEU</name>